<dbReference type="Pfam" id="PF12771">
    <property type="entry name" value="SusD-like_2"/>
    <property type="match status" value="1"/>
</dbReference>
<dbReference type="Gene3D" id="1.25.40.390">
    <property type="match status" value="1"/>
</dbReference>
<organism evidence="2 3">
    <name type="scientific">Sphingobacterium hungaricum</name>
    <dbReference type="NCBI Taxonomy" id="2082723"/>
    <lineage>
        <taxon>Bacteria</taxon>
        <taxon>Pseudomonadati</taxon>
        <taxon>Bacteroidota</taxon>
        <taxon>Sphingobacteriia</taxon>
        <taxon>Sphingobacteriales</taxon>
        <taxon>Sphingobacteriaceae</taxon>
        <taxon>Sphingobacterium</taxon>
    </lineage>
</organism>
<dbReference type="InterPro" id="IPR041662">
    <property type="entry name" value="SusD-like_2"/>
</dbReference>
<sequence>MKNINSIFLLPLMLFTYSCSSILDINENPNEPTESTPELVFPQALVSTAARVPAYSNYGGRTVGYIANGGGVSGWGSFISYNYTTSDFDELFQDTYNTLEDLQYVINTTIDDPSRQDYRYACEIFKVYNFINLVDTYNNVPYSEALQGLENLTPAYDNAEDIYKDLGDELDEAILYFLDNEMSGSFQISDFLFHGDPTKWAKLANTLKLKLIIKAKDKVDFTTTSMNSVGFITEDVIVNPGYTRADGKQNPTWNRWAYDYAGNVAAGANQVVPTPYIMAFFNGSKLSDNARAVLFFKSGTSTGTNQLGYQQDDAAQGLSPSCWFVGSNVTTYSQVGVLKGPAAGQPIFLLSESFFLQAEAVLDGIISADIKTLFDSGIKESYVYLNRNESDATSTSANKETFFTSYKTANSSNYLVNFDLATTNAQKLEAIITQKYIAFNMLFGHESWNEYRRTGYPISSAAVTEANRNLTFVSLVSESTATDRLPTRILYPASEFAYNPLNVPSVDKYSSKIFWAR</sequence>
<evidence type="ECO:0000313" key="2">
    <source>
        <dbReference type="EMBL" id="MBE8713120.1"/>
    </source>
</evidence>
<evidence type="ECO:0000313" key="3">
    <source>
        <dbReference type="Proteomes" id="UP000616201"/>
    </source>
</evidence>
<dbReference type="Proteomes" id="UP000616201">
    <property type="component" value="Unassembled WGS sequence"/>
</dbReference>
<dbReference type="EMBL" id="PRDK01000003">
    <property type="protein sequence ID" value="MBE8713120.1"/>
    <property type="molecule type" value="Genomic_DNA"/>
</dbReference>
<dbReference type="SUPFAM" id="SSF48452">
    <property type="entry name" value="TPR-like"/>
    <property type="match status" value="1"/>
</dbReference>
<keyword evidence="3" id="KW-1185">Reference proteome</keyword>
<dbReference type="InterPro" id="IPR011990">
    <property type="entry name" value="TPR-like_helical_dom_sf"/>
</dbReference>
<protein>
    <submittedName>
        <fullName evidence="2">SusD/RagB family nutrient-binding outer membrane lipoprotein</fullName>
    </submittedName>
</protein>
<dbReference type="AlphaFoldDB" id="A0A928UXF2"/>
<accession>A0A928UXF2</accession>
<gene>
    <name evidence="2" type="ORF">C4F49_05470</name>
</gene>
<keyword evidence="1" id="KW-0732">Signal</keyword>
<proteinExistence type="predicted"/>
<comment type="caution">
    <text evidence="2">The sequence shown here is derived from an EMBL/GenBank/DDBJ whole genome shotgun (WGS) entry which is preliminary data.</text>
</comment>
<reference evidence="2" key="1">
    <citation type="submission" date="2018-02" db="EMBL/GenBank/DDBJ databases">
        <authorList>
            <person name="Vasarhelyi B.M."/>
            <person name="Deshmukh S."/>
            <person name="Balint B."/>
            <person name="Kukolya J."/>
        </authorList>
    </citation>
    <scope>NUCLEOTIDE SEQUENCE</scope>
    <source>
        <strain evidence="2">KB22</strain>
    </source>
</reference>
<evidence type="ECO:0000256" key="1">
    <source>
        <dbReference type="SAM" id="SignalP"/>
    </source>
</evidence>
<name>A0A928UXF2_9SPHI</name>
<feature type="signal peptide" evidence="1">
    <location>
        <begin position="1"/>
        <end position="20"/>
    </location>
</feature>
<feature type="chain" id="PRO_5037542503" evidence="1">
    <location>
        <begin position="21"/>
        <end position="517"/>
    </location>
</feature>
<dbReference type="RefSeq" id="WP_196935623.1">
    <property type="nucleotide sequence ID" value="NZ_MU158698.1"/>
</dbReference>
<dbReference type="PROSITE" id="PS51257">
    <property type="entry name" value="PROKAR_LIPOPROTEIN"/>
    <property type="match status" value="1"/>
</dbReference>
<keyword evidence="2" id="KW-0449">Lipoprotein</keyword>